<dbReference type="PANTHER" id="PTHR33620">
    <property type="entry name" value="UREASE ACCESSORY PROTEIN F"/>
    <property type="match status" value="1"/>
</dbReference>
<dbReference type="PANTHER" id="PTHR33620:SF1">
    <property type="entry name" value="UREASE ACCESSORY PROTEIN F"/>
    <property type="match status" value="1"/>
</dbReference>
<keyword evidence="1" id="KW-0996">Nickel insertion</keyword>
<dbReference type="Pfam" id="PF01730">
    <property type="entry name" value="UreF"/>
    <property type="match status" value="1"/>
</dbReference>
<dbReference type="RefSeq" id="WP_377788350.1">
    <property type="nucleotide sequence ID" value="NZ_JBHLYQ010000023.1"/>
</dbReference>
<dbReference type="EMBL" id="JBHLYQ010000023">
    <property type="protein sequence ID" value="MFC0081267.1"/>
    <property type="molecule type" value="Genomic_DNA"/>
</dbReference>
<organism evidence="3 4">
    <name type="scientific">Aciditerrimonas ferrireducens</name>
    <dbReference type="NCBI Taxonomy" id="667306"/>
    <lineage>
        <taxon>Bacteria</taxon>
        <taxon>Bacillati</taxon>
        <taxon>Actinomycetota</taxon>
        <taxon>Acidimicrobiia</taxon>
        <taxon>Acidimicrobiales</taxon>
        <taxon>Acidimicrobiaceae</taxon>
        <taxon>Aciditerrimonas</taxon>
    </lineage>
</organism>
<dbReference type="InterPro" id="IPR002639">
    <property type="entry name" value="UreF"/>
</dbReference>
<evidence type="ECO:0000256" key="2">
    <source>
        <dbReference type="ARBA" id="ARBA00023186"/>
    </source>
</evidence>
<keyword evidence="2" id="KW-0143">Chaperone</keyword>
<comment type="caution">
    <text evidence="3">The sequence shown here is derived from an EMBL/GenBank/DDBJ whole genome shotgun (WGS) entry which is preliminary data.</text>
</comment>
<accession>A0ABV6C4T9</accession>
<evidence type="ECO:0000256" key="1">
    <source>
        <dbReference type="ARBA" id="ARBA00022988"/>
    </source>
</evidence>
<dbReference type="Proteomes" id="UP001589788">
    <property type="component" value="Unassembled WGS sequence"/>
</dbReference>
<dbReference type="InterPro" id="IPR038277">
    <property type="entry name" value="UreF_sf"/>
</dbReference>
<reference evidence="3 4" key="1">
    <citation type="submission" date="2024-09" db="EMBL/GenBank/DDBJ databases">
        <authorList>
            <person name="Sun Q."/>
            <person name="Mori K."/>
        </authorList>
    </citation>
    <scope>NUCLEOTIDE SEQUENCE [LARGE SCALE GENOMIC DNA]</scope>
    <source>
        <strain evidence="3 4">JCM 15389</strain>
    </source>
</reference>
<name>A0ABV6C4T9_9ACTN</name>
<gene>
    <name evidence="3" type="ORF">ACFFRE_03715</name>
</gene>
<proteinExistence type="predicted"/>
<evidence type="ECO:0000313" key="4">
    <source>
        <dbReference type="Proteomes" id="UP001589788"/>
    </source>
</evidence>
<evidence type="ECO:0000313" key="3">
    <source>
        <dbReference type="EMBL" id="MFC0081267.1"/>
    </source>
</evidence>
<dbReference type="Gene3D" id="1.10.4190.10">
    <property type="entry name" value="Urease accessory protein UreF"/>
    <property type="match status" value="1"/>
</dbReference>
<protein>
    <submittedName>
        <fullName evidence="3">Urease accessory UreF family protein</fullName>
    </submittedName>
</protein>
<keyword evidence="4" id="KW-1185">Reference proteome</keyword>
<sequence length="237" mass="23956">MGRLVALLVLADGRFPAGTYAHALGLEEAVRQELVVDLATTAVYVDGVLATSGVLAAHAAAAAWQLERAEAPIDRWLRLDAEVDARTASPWARHTARLLGRHLVRAAAALGPAAEAAARRAAADGPAGPQQVLALGAVVAAAGGGADEAALLAVLGMASAVVQGAVRLLGLDPVAATGLLAGRADHMETLASEAAARSATVLADWPASLAELPSTAGAMLDHLLECQAARPDRLFAS</sequence>